<keyword evidence="1" id="KW-0812">Transmembrane</keyword>
<reference evidence="2" key="1">
    <citation type="journal article" date="2010" name="Science">
        <title>Plasticity of animal genome architecture unmasked by rapid evolution of a pelagic tunicate.</title>
        <authorList>
            <person name="Denoeud F."/>
            <person name="Henriet S."/>
            <person name="Mungpakdee S."/>
            <person name="Aury J.M."/>
            <person name="Da Silva C."/>
            <person name="Brinkmann H."/>
            <person name="Mikhaleva J."/>
            <person name="Olsen L.C."/>
            <person name="Jubin C."/>
            <person name="Canestro C."/>
            <person name="Bouquet J.M."/>
            <person name="Danks G."/>
            <person name="Poulain J."/>
            <person name="Campsteijn C."/>
            <person name="Adamski M."/>
            <person name="Cross I."/>
            <person name="Yadetie F."/>
            <person name="Muffato M."/>
            <person name="Louis A."/>
            <person name="Butcher S."/>
            <person name="Tsagkogeorga G."/>
            <person name="Konrad A."/>
            <person name="Singh S."/>
            <person name="Jensen M.F."/>
            <person name="Cong E.H."/>
            <person name="Eikeseth-Otteraa H."/>
            <person name="Noel B."/>
            <person name="Anthouard V."/>
            <person name="Porcel B.M."/>
            <person name="Kachouri-Lafond R."/>
            <person name="Nishino A."/>
            <person name="Ugolini M."/>
            <person name="Chourrout P."/>
            <person name="Nishida H."/>
            <person name="Aasland R."/>
            <person name="Huzurbazar S."/>
            <person name="Westhof E."/>
            <person name="Delsuc F."/>
            <person name="Lehrach H."/>
            <person name="Reinhardt R."/>
            <person name="Weissenbach J."/>
            <person name="Roy S.W."/>
            <person name="Artiguenave F."/>
            <person name="Postlethwait J.H."/>
            <person name="Manak J.R."/>
            <person name="Thompson E.M."/>
            <person name="Jaillon O."/>
            <person name="Du Pasquier L."/>
            <person name="Boudinot P."/>
            <person name="Liberles D.A."/>
            <person name="Volff J.N."/>
            <person name="Philippe H."/>
            <person name="Lenhard B."/>
            <person name="Roest Crollius H."/>
            <person name="Wincker P."/>
            <person name="Chourrout D."/>
        </authorList>
    </citation>
    <scope>NUCLEOTIDE SEQUENCE [LARGE SCALE GENOMIC DNA]</scope>
</reference>
<evidence type="ECO:0000313" key="2">
    <source>
        <dbReference type="EMBL" id="CBY33575.1"/>
    </source>
</evidence>
<dbReference type="Proteomes" id="UP000011014">
    <property type="component" value="Unassembled WGS sequence"/>
</dbReference>
<keyword evidence="1" id="KW-0472">Membrane</keyword>
<protein>
    <submittedName>
        <fullName evidence="2">Uncharacterized protein</fullName>
    </submittedName>
</protein>
<feature type="transmembrane region" description="Helical" evidence="1">
    <location>
        <begin position="20"/>
        <end position="40"/>
    </location>
</feature>
<gene>
    <name evidence="2" type="ORF">GSOID_T00021497001</name>
</gene>
<dbReference type="EMBL" id="FN654428">
    <property type="protein sequence ID" value="CBY33575.1"/>
    <property type="molecule type" value="Genomic_DNA"/>
</dbReference>
<dbReference type="AlphaFoldDB" id="E4YDG4"/>
<name>E4YDG4_OIKDI</name>
<keyword evidence="1" id="KW-1133">Transmembrane helix</keyword>
<sequence>ISSGFILQTGMPCARETSVFELFFIATEIFFVFLYTVGMISKFLHCGSGTSNGTSCTVSCSEPKKGLRTGTEIVEFALISLG</sequence>
<feature type="non-terminal residue" evidence="2">
    <location>
        <position position="1"/>
    </location>
</feature>
<proteinExistence type="predicted"/>
<accession>E4YDG4</accession>
<evidence type="ECO:0000256" key="1">
    <source>
        <dbReference type="SAM" id="Phobius"/>
    </source>
</evidence>
<organism evidence="2">
    <name type="scientific">Oikopleura dioica</name>
    <name type="common">Tunicate</name>
    <dbReference type="NCBI Taxonomy" id="34765"/>
    <lineage>
        <taxon>Eukaryota</taxon>
        <taxon>Metazoa</taxon>
        <taxon>Chordata</taxon>
        <taxon>Tunicata</taxon>
        <taxon>Appendicularia</taxon>
        <taxon>Copelata</taxon>
        <taxon>Oikopleuridae</taxon>
        <taxon>Oikopleura</taxon>
    </lineage>
</organism>